<evidence type="ECO:0000256" key="3">
    <source>
        <dbReference type="ARBA" id="ARBA00022927"/>
    </source>
</evidence>
<evidence type="ECO:0000313" key="5">
    <source>
        <dbReference type="Proteomes" id="UP000095280"/>
    </source>
</evidence>
<proteinExistence type="inferred from homology"/>
<evidence type="ECO:0000256" key="1">
    <source>
        <dbReference type="ARBA" id="ARBA00010394"/>
    </source>
</evidence>
<dbReference type="Gene3D" id="1.25.10.10">
    <property type="entry name" value="Leucine-rich Repeat Variant"/>
    <property type="match status" value="1"/>
</dbReference>
<protein>
    <submittedName>
        <fullName evidence="6">RICTOR_V domain-containing protein</fullName>
    </submittedName>
</protein>
<sequence length="1174" mass="126171">MTLAVQVESAINDAKKLRDGKSDKDESRIQKVSQRMPSRKATQACGTAEIRRQRHGAATAGGSGHAARALEYPAKDKTCLHCHTRSDTSKLAADSDARVRAPYNEDDEPFVVSAVEYEASLLNFATCSIATSTSGSYWTRAQESTSSTRKTVKRLPKQPVITPTPKQLFSYTGSAIDVLGTTELCVVHRGKSAICRFFIARRGANILVWTAWTSWDFSIPWSTQSTTSMISLESSRESSTASVWPRSFAIDHSCARHAHTDQFSRTVQAAAPVPLALQDATTSASSISLERTTLCQTFPVPFRATTRSTDSGDDDDEIADIHQVLELTDSIGRAAGQALAGRSAHSQCLRQSFQANWKEPPTDEEKIILQAPRRHVQRTELAIPSGGAGIDAQLEDLAKSCVSCCLAEKWKRPAAPSQTTEFPKRAVAPRFSLTSSARSTKRLASSRFAIVAIDLHSKWPEIRTTASWSRGHPPPESNGAIGDRASSPGQQGEGPGWPPTGAESPNPRDCRLATPCASAGHRRPTSWRQGSARLEGSPGTAWPGVLAALDDGTRWHSDNLVRVSSTPSADSDTTDAGLGALMAPTPAPALAPPARRADQRDAARLRRDEAPEPEELRSLQKTLNLILPPRPSSQSAIYGRSPEEQAGLTEQASRSRIAGYKNAGLSSEGCAGERRRASATTNKFQAAQPPAASAGWRGCRSHCRRRFLTPLLRPWKNAWCQRRRCCQGGARPGRPLPSADGLGLAGLAAWPIAQLREARLDGNAAAAAPAVSRSKATRHRRAAAGGALPSADRRPVRSPDTPPLPVESAWASTNVGLRQSRPLAGRCLRRLAPWPPCGAAATAGAPAARSSPKQAAGPSPKPIFFFRWHLCQPPEDAPCLRSRAPSSRWPGRSTRPAADGLVRGMPAWAPQLAALQPCLPLLARLAFYSEPDILSDVCWALAYAVIDTGVCRRLVALIQHPQQLVARPALASLLLNCQLLPALSSLLSGTVRTGPARRLLEGVKRGGGQPQPESRRCWTAAWLARCWRRSATPSSAPRKEAAWFVANAASGGSPEQELPGELRLALQPLCEPAELAGRSHLWRALTALEAVLRLERDHWPRPQLGRTLTHRPTIEHWNEERGMLTSSRLQLDALAVARAHLGGDGSGGLCGSGGPSSFQGAALPVAAGFHSSWA</sequence>
<comment type="similarity">
    <text evidence="1">Belongs to the importin alpha family.</text>
</comment>
<dbReference type="InterPro" id="IPR016024">
    <property type="entry name" value="ARM-type_fold"/>
</dbReference>
<reference evidence="6" key="1">
    <citation type="submission" date="2016-11" db="UniProtKB">
        <authorList>
            <consortium name="WormBaseParasite"/>
        </authorList>
    </citation>
    <scope>IDENTIFICATION</scope>
</reference>
<evidence type="ECO:0000256" key="2">
    <source>
        <dbReference type="ARBA" id="ARBA00022448"/>
    </source>
</evidence>
<feature type="region of interest" description="Disordered" evidence="4">
    <location>
        <begin position="563"/>
        <end position="655"/>
    </location>
</feature>
<feature type="region of interest" description="Disordered" evidence="4">
    <location>
        <begin position="768"/>
        <end position="809"/>
    </location>
</feature>
<organism evidence="5 6">
    <name type="scientific">Macrostomum lignano</name>
    <dbReference type="NCBI Taxonomy" id="282301"/>
    <lineage>
        <taxon>Eukaryota</taxon>
        <taxon>Metazoa</taxon>
        <taxon>Spiralia</taxon>
        <taxon>Lophotrochozoa</taxon>
        <taxon>Platyhelminthes</taxon>
        <taxon>Rhabditophora</taxon>
        <taxon>Macrostomorpha</taxon>
        <taxon>Macrostomida</taxon>
        <taxon>Macrostomidae</taxon>
        <taxon>Macrostomum</taxon>
    </lineage>
</organism>
<feature type="compositionally biased region" description="Low complexity" evidence="4">
    <location>
        <begin position="564"/>
        <end position="584"/>
    </location>
</feature>
<dbReference type="SUPFAM" id="SSF48371">
    <property type="entry name" value="ARM repeat"/>
    <property type="match status" value="1"/>
</dbReference>
<keyword evidence="5" id="KW-1185">Reference proteome</keyword>
<evidence type="ECO:0000313" key="6">
    <source>
        <dbReference type="WBParaSite" id="maker-unitig_31467-snap-gene-0.1-mRNA-1"/>
    </source>
</evidence>
<evidence type="ECO:0000256" key="4">
    <source>
        <dbReference type="SAM" id="MobiDB-lite"/>
    </source>
</evidence>
<feature type="compositionally biased region" description="Polar residues" evidence="4">
    <location>
        <begin position="30"/>
        <end position="45"/>
    </location>
</feature>
<name>A0A1I8FEA2_9PLAT</name>
<feature type="compositionally biased region" description="Basic and acidic residues" evidence="4">
    <location>
        <begin position="17"/>
        <end position="29"/>
    </location>
</feature>
<accession>A0A1I8FEA2</accession>
<feature type="region of interest" description="Disordered" evidence="4">
    <location>
        <begin position="465"/>
        <end position="540"/>
    </location>
</feature>
<dbReference type="AlphaFoldDB" id="A0A1I8FEA2"/>
<feature type="compositionally biased region" description="Basic and acidic residues" evidence="4">
    <location>
        <begin position="595"/>
        <end position="618"/>
    </location>
</feature>
<dbReference type="Proteomes" id="UP000095280">
    <property type="component" value="Unplaced"/>
</dbReference>
<dbReference type="PANTHER" id="PTHR23316">
    <property type="entry name" value="IMPORTIN ALPHA"/>
    <property type="match status" value="1"/>
</dbReference>
<feature type="region of interest" description="Disordered" evidence="4">
    <location>
        <begin position="17"/>
        <end position="48"/>
    </location>
</feature>
<keyword evidence="2" id="KW-0813">Transport</keyword>
<keyword evidence="3" id="KW-0653">Protein transport</keyword>
<dbReference type="WBParaSite" id="maker-unitig_31467-snap-gene-0.1-mRNA-1">
    <property type="protein sequence ID" value="maker-unitig_31467-snap-gene-0.1-mRNA-1"/>
    <property type="gene ID" value="maker-unitig_31467-snap-gene-0.1"/>
</dbReference>
<dbReference type="GO" id="GO:0015031">
    <property type="term" value="P:protein transport"/>
    <property type="evidence" value="ECO:0007669"/>
    <property type="project" value="UniProtKB-KW"/>
</dbReference>
<dbReference type="InterPro" id="IPR011989">
    <property type="entry name" value="ARM-like"/>
</dbReference>